<dbReference type="AlphaFoldDB" id="A0AAD9RUP7"/>
<accession>A0AAD9RUP7</accession>
<dbReference type="GO" id="GO:0005737">
    <property type="term" value="C:cytoplasm"/>
    <property type="evidence" value="ECO:0007669"/>
    <property type="project" value="TreeGrafter"/>
</dbReference>
<evidence type="ECO:0000313" key="3">
    <source>
        <dbReference type="Proteomes" id="UP001258017"/>
    </source>
</evidence>
<dbReference type="GO" id="GO:0070578">
    <property type="term" value="C:RISC-loading complex"/>
    <property type="evidence" value="ECO:0007669"/>
    <property type="project" value="TreeGrafter"/>
</dbReference>
<sequence>MSEEQDANEAAKCHGFGPPKSLQGMKNADVLWKMITKRFPNAAPLLCEMEAVIDRADNLLRQLRAPYNRSMETSSLNNFMDSEESDKVISLICDEPFPDDTDVFEDVAVSTNTAETQISESSISTIDTDFNSIEKSNNSQDDLYYEEHRKENNSNQIIGSRSENPSSNLNVDSFESWGKFVDSRKSECEKIDEPCTTNEQEEFPTKPKKTVVTKVFERTQQKRKEHSCGDWDNNVKENNSSMGDTLQEKYKCKNINETDNKVLPAVVDKNESEIPGDSNVPREIDCKTAWDILEEYAERCNVKIEYHCEKNKCNRYVITGKLTEFSATGCGDNEELAKSSIAKKILQNVADHQMNDNKMKQLLELSREQILEILNFENDETIETPLRKLYMFCVQEGSPPPKYITEMVYRHEGVKCVAKCMAMGHVVEGHGVSRYNAKKAAAEQFYQKYGPDKT</sequence>
<dbReference type="InterPro" id="IPR051247">
    <property type="entry name" value="RLC_Component"/>
</dbReference>
<dbReference type="GO" id="GO:0035197">
    <property type="term" value="F:siRNA binding"/>
    <property type="evidence" value="ECO:0007669"/>
    <property type="project" value="TreeGrafter"/>
</dbReference>
<proteinExistence type="predicted"/>
<name>A0AAD9RUP7_9HYME</name>
<dbReference type="GO" id="GO:0005634">
    <property type="term" value="C:nucleus"/>
    <property type="evidence" value="ECO:0007669"/>
    <property type="project" value="TreeGrafter"/>
</dbReference>
<dbReference type="GO" id="GO:0070920">
    <property type="term" value="P:regulation of regulatory ncRNA processing"/>
    <property type="evidence" value="ECO:0007669"/>
    <property type="project" value="TreeGrafter"/>
</dbReference>
<evidence type="ECO:0000256" key="1">
    <source>
        <dbReference type="ARBA" id="ARBA00022884"/>
    </source>
</evidence>
<dbReference type="PANTHER" id="PTHR46205:SF3">
    <property type="entry name" value="LOQUACIOUS, ISOFORM B"/>
    <property type="match status" value="1"/>
</dbReference>
<dbReference type="GO" id="GO:0016442">
    <property type="term" value="C:RISC complex"/>
    <property type="evidence" value="ECO:0007669"/>
    <property type="project" value="TreeGrafter"/>
</dbReference>
<gene>
    <name evidence="2" type="ORF">KPH14_010521</name>
</gene>
<dbReference type="PANTHER" id="PTHR46205">
    <property type="entry name" value="LOQUACIOUS, ISOFORM B"/>
    <property type="match status" value="1"/>
</dbReference>
<dbReference type="Proteomes" id="UP001258017">
    <property type="component" value="Unassembled WGS sequence"/>
</dbReference>
<dbReference type="SUPFAM" id="SSF54768">
    <property type="entry name" value="dsRNA-binding domain-like"/>
    <property type="match status" value="1"/>
</dbReference>
<dbReference type="GO" id="GO:0003725">
    <property type="term" value="F:double-stranded RNA binding"/>
    <property type="evidence" value="ECO:0007669"/>
    <property type="project" value="TreeGrafter"/>
</dbReference>
<protein>
    <submittedName>
        <fullName evidence="2">Uncharacterized protein</fullName>
    </submittedName>
</protein>
<keyword evidence="3" id="KW-1185">Reference proteome</keyword>
<dbReference type="EMBL" id="JAIFRP010000021">
    <property type="protein sequence ID" value="KAK2585940.1"/>
    <property type="molecule type" value="Genomic_DNA"/>
</dbReference>
<keyword evidence="1" id="KW-0694">RNA-binding</keyword>
<reference evidence="2" key="1">
    <citation type="submission" date="2021-08" db="EMBL/GenBank/DDBJ databases">
        <authorList>
            <person name="Misof B."/>
            <person name="Oliver O."/>
            <person name="Podsiadlowski L."/>
            <person name="Donath A."/>
            <person name="Peters R."/>
            <person name="Mayer C."/>
            <person name="Rust J."/>
            <person name="Gunkel S."/>
            <person name="Lesny P."/>
            <person name="Martin S."/>
            <person name="Oeyen J.P."/>
            <person name="Petersen M."/>
            <person name="Panagiotis P."/>
            <person name="Wilbrandt J."/>
            <person name="Tanja T."/>
        </authorList>
    </citation>
    <scope>NUCLEOTIDE SEQUENCE</scope>
    <source>
        <strain evidence="2">GBR_01_08_01A</strain>
        <tissue evidence="2">Thorax + abdomen</tissue>
    </source>
</reference>
<dbReference type="GO" id="GO:0030422">
    <property type="term" value="P:siRNA processing"/>
    <property type="evidence" value="ECO:0007669"/>
    <property type="project" value="TreeGrafter"/>
</dbReference>
<organism evidence="2 3">
    <name type="scientific">Odynerus spinipes</name>
    <dbReference type="NCBI Taxonomy" id="1348599"/>
    <lineage>
        <taxon>Eukaryota</taxon>
        <taxon>Metazoa</taxon>
        <taxon>Ecdysozoa</taxon>
        <taxon>Arthropoda</taxon>
        <taxon>Hexapoda</taxon>
        <taxon>Insecta</taxon>
        <taxon>Pterygota</taxon>
        <taxon>Neoptera</taxon>
        <taxon>Endopterygota</taxon>
        <taxon>Hymenoptera</taxon>
        <taxon>Apocrita</taxon>
        <taxon>Aculeata</taxon>
        <taxon>Vespoidea</taxon>
        <taxon>Vespidae</taxon>
        <taxon>Eumeninae</taxon>
        <taxon>Odynerus</taxon>
    </lineage>
</organism>
<comment type="caution">
    <text evidence="2">The sequence shown here is derived from an EMBL/GenBank/DDBJ whole genome shotgun (WGS) entry which is preliminary data.</text>
</comment>
<reference evidence="2" key="2">
    <citation type="journal article" date="2023" name="Commun. Biol.">
        <title>Intrasexual cuticular hydrocarbon dimorphism in a wasp sheds light on hydrocarbon biosynthesis genes in Hymenoptera.</title>
        <authorList>
            <person name="Moris V.C."/>
            <person name="Podsiadlowski L."/>
            <person name="Martin S."/>
            <person name="Oeyen J.P."/>
            <person name="Donath A."/>
            <person name="Petersen M."/>
            <person name="Wilbrandt J."/>
            <person name="Misof B."/>
            <person name="Liedtke D."/>
            <person name="Thamm M."/>
            <person name="Scheiner R."/>
            <person name="Schmitt T."/>
            <person name="Niehuis O."/>
        </authorList>
    </citation>
    <scope>NUCLEOTIDE SEQUENCE</scope>
    <source>
        <strain evidence="2">GBR_01_08_01A</strain>
    </source>
</reference>
<dbReference type="Gene3D" id="3.30.160.20">
    <property type="match status" value="2"/>
</dbReference>
<evidence type="ECO:0000313" key="2">
    <source>
        <dbReference type="EMBL" id="KAK2585940.1"/>
    </source>
</evidence>
<dbReference type="CDD" id="cd00048">
    <property type="entry name" value="DSRM_SF"/>
    <property type="match status" value="1"/>
</dbReference>